<gene>
    <name evidence="2" type="ORF">MNBD_DELTA01-504</name>
</gene>
<feature type="non-terminal residue" evidence="2">
    <location>
        <position position="1"/>
    </location>
</feature>
<evidence type="ECO:0000313" key="2">
    <source>
        <dbReference type="EMBL" id="VAV82701.1"/>
    </source>
</evidence>
<proteinExistence type="predicted"/>
<sequence length="73" mass="7883">LRHAYDEISLEGFKTITLPFDEPIEEEVFVTFCVAESGALKVSYSIGSDSKGSDSKGGSATKVREVDAGIRLQ</sequence>
<protein>
    <submittedName>
        <fullName evidence="2">Uncharacterized protein</fullName>
    </submittedName>
</protein>
<organism evidence="2">
    <name type="scientific">hydrothermal vent metagenome</name>
    <dbReference type="NCBI Taxonomy" id="652676"/>
    <lineage>
        <taxon>unclassified sequences</taxon>
        <taxon>metagenomes</taxon>
        <taxon>ecological metagenomes</taxon>
    </lineage>
</organism>
<accession>A0A3B0QQA9</accession>
<evidence type="ECO:0000256" key="1">
    <source>
        <dbReference type="SAM" id="MobiDB-lite"/>
    </source>
</evidence>
<feature type="compositionally biased region" description="Basic and acidic residues" evidence="1">
    <location>
        <begin position="62"/>
        <end position="73"/>
    </location>
</feature>
<dbReference type="AlphaFoldDB" id="A0A3B0QQA9"/>
<dbReference type="EMBL" id="UOEA01000025">
    <property type="protein sequence ID" value="VAV82701.1"/>
    <property type="molecule type" value="Genomic_DNA"/>
</dbReference>
<name>A0A3B0QQA9_9ZZZZ</name>
<feature type="region of interest" description="Disordered" evidence="1">
    <location>
        <begin position="46"/>
        <end position="73"/>
    </location>
</feature>
<reference evidence="2" key="1">
    <citation type="submission" date="2018-06" db="EMBL/GenBank/DDBJ databases">
        <authorList>
            <person name="Zhirakovskaya E."/>
        </authorList>
    </citation>
    <scope>NUCLEOTIDE SEQUENCE</scope>
</reference>